<dbReference type="InterPro" id="IPR018727">
    <property type="entry name" value="DUF2267"/>
</dbReference>
<dbReference type="InterPro" id="IPR001533">
    <property type="entry name" value="Pterin_deHydtase"/>
</dbReference>
<dbReference type="Gene3D" id="1.10.490.110">
    <property type="entry name" value="Uncharacterized conserved protein DUF2267"/>
    <property type="match status" value="1"/>
</dbReference>
<name>A0ABV8KT29_9ACTN</name>
<dbReference type="EMBL" id="JBHSBN010000022">
    <property type="protein sequence ID" value="MFC4109290.1"/>
    <property type="molecule type" value="Genomic_DNA"/>
</dbReference>
<sequence>MSGKQMEGDNQRRRALARQARQRGDRASRSGATLGSAKQVEHRSEKHRDGPPAAGSRKPVPGRGGPPPAAPAPERPWPLPDPDPAGTAPGAVAVVQYRQLVHDVARHSGVDFDQARAAAEATVLALAQALEPAGREQLLDAVPPELGDDPRLATTNRRTDLAGFLDEVARLSGRTPEQARYQAQATLGALAAQDPDLVDSLELPTALTDLLGPSPAGGDGVGPAGGTAALTDDELRTALAELPYWSGDRRALSRTIELPPDSLDRVLDRLARLKADTGRGPSIGRPARNLAVLTVRTKGVGAVTGLDVELAHRVDAAVDEAGAGLA</sequence>
<evidence type="ECO:0000256" key="4">
    <source>
        <dbReference type="ARBA" id="ARBA00021735"/>
    </source>
</evidence>
<accession>A0ABV8KT29</accession>
<dbReference type="Proteomes" id="UP001595868">
    <property type="component" value="Unassembled WGS sequence"/>
</dbReference>
<evidence type="ECO:0000313" key="8">
    <source>
        <dbReference type="Proteomes" id="UP001595868"/>
    </source>
</evidence>
<feature type="region of interest" description="Disordered" evidence="6">
    <location>
        <begin position="1"/>
        <end position="90"/>
    </location>
</feature>
<evidence type="ECO:0000256" key="6">
    <source>
        <dbReference type="SAM" id="MobiDB-lite"/>
    </source>
</evidence>
<gene>
    <name evidence="7" type="ORF">ACFOX0_25590</name>
</gene>
<dbReference type="InterPro" id="IPR036428">
    <property type="entry name" value="PCD_sf"/>
</dbReference>
<feature type="compositionally biased region" description="Basic and acidic residues" evidence="6">
    <location>
        <begin position="39"/>
        <end position="50"/>
    </location>
</feature>
<dbReference type="RefSeq" id="WP_377550496.1">
    <property type="nucleotide sequence ID" value="NZ_JBHSBN010000022.1"/>
</dbReference>
<dbReference type="Pfam" id="PF10025">
    <property type="entry name" value="DUF2267"/>
    <property type="match status" value="1"/>
</dbReference>
<organism evidence="7 8">
    <name type="scientific">Micromonospora zhanjiangensis</name>
    <dbReference type="NCBI Taxonomy" id="1522057"/>
    <lineage>
        <taxon>Bacteria</taxon>
        <taxon>Bacillati</taxon>
        <taxon>Actinomycetota</taxon>
        <taxon>Actinomycetes</taxon>
        <taxon>Micromonosporales</taxon>
        <taxon>Micromonosporaceae</taxon>
        <taxon>Micromonospora</taxon>
    </lineage>
</organism>
<keyword evidence="8" id="KW-1185">Reference proteome</keyword>
<dbReference type="InterPro" id="IPR038282">
    <property type="entry name" value="DUF2267_sf"/>
</dbReference>
<dbReference type="EC" id="4.2.1.96" evidence="3"/>
<protein>
    <recommendedName>
        <fullName evidence="4">Putative pterin-4-alpha-carbinolamine dehydratase</fullName>
        <ecNumber evidence="3">4.2.1.96</ecNumber>
    </recommendedName>
</protein>
<reference evidence="8" key="1">
    <citation type="journal article" date="2019" name="Int. J. Syst. Evol. Microbiol.">
        <title>The Global Catalogue of Microorganisms (GCM) 10K type strain sequencing project: providing services to taxonomists for standard genome sequencing and annotation.</title>
        <authorList>
            <consortium name="The Broad Institute Genomics Platform"/>
            <consortium name="The Broad Institute Genome Sequencing Center for Infectious Disease"/>
            <person name="Wu L."/>
            <person name="Ma J."/>
        </authorList>
    </citation>
    <scope>NUCLEOTIDE SEQUENCE [LARGE SCALE GENOMIC DNA]</scope>
    <source>
        <strain evidence="8">2902at01</strain>
    </source>
</reference>
<feature type="compositionally biased region" description="Basic and acidic residues" evidence="6">
    <location>
        <begin position="1"/>
        <end position="12"/>
    </location>
</feature>
<evidence type="ECO:0000256" key="3">
    <source>
        <dbReference type="ARBA" id="ARBA00013252"/>
    </source>
</evidence>
<feature type="compositionally biased region" description="Pro residues" evidence="6">
    <location>
        <begin position="64"/>
        <end position="83"/>
    </location>
</feature>
<evidence type="ECO:0000256" key="1">
    <source>
        <dbReference type="ARBA" id="ARBA00001554"/>
    </source>
</evidence>
<comment type="catalytic activity">
    <reaction evidence="1">
        <text>(4aS,6R)-4a-hydroxy-L-erythro-5,6,7,8-tetrahydrobiopterin = (6R)-L-erythro-6,7-dihydrobiopterin + H2O</text>
        <dbReference type="Rhea" id="RHEA:11920"/>
        <dbReference type="ChEBI" id="CHEBI:15377"/>
        <dbReference type="ChEBI" id="CHEBI:15642"/>
        <dbReference type="ChEBI" id="CHEBI:43120"/>
        <dbReference type="EC" id="4.2.1.96"/>
    </reaction>
</comment>
<evidence type="ECO:0000256" key="5">
    <source>
        <dbReference type="ARBA" id="ARBA00023239"/>
    </source>
</evidence>
<comment type="caution">
    <text evidence="7">The sequence shown here is derived from an EMBL/GenBank/DDBJ whole genome shotgun (WGS) entry which is preliminary data.</text>
</comment>
<evidence type="ECO:0000256" key="2">
    <source>
        <dbReference type="ARBA" id="ARBA00006472"/>
    </source>
</evidence>
<dbReference type="SUPFAM" id="SSF55248">
    <property type="entry name" value="PCD-like"/>
    <property type="match status" value="1"/>
</dbReference>
<keyword evidence="5" id="KW-0456">Lyase</keyword>
<dbReference type="Pfam" id="PF01329">
    <property type="entry name" value="Pterin_4a"/>
    <property type="match status" value="1"/>
</dbReference>
<evidence type="ECO:0000313" key="7">
    <source>
        <dbReference type="EMBL" id="MFC4109290.1"/>
    </source>
</evidence>
<proteinExistence type="inferred from homology"/>
<comment type="similarity">
    <text evidence="2">Belongs to the pterin-4-alpha-carbinolamine dehydratase family.</text>
</comment>